<dbReference type="SUPFAM" id="SSF56317">
    <property type="entry name" value="Carbon-nitrogen hydrolase"/>
    <property type="match status" value="1"/>
</dbReference>
<organism evidence="4 5">
    <name type="scientific">Dimargaris verticillata</name>
    <dbReference type="NCBI Taxonomy" id="2761393"/>
    <lineage>
        <taxon>Eukaryota</taxon>
        <taxon>Fungi</taxon>
        <taxon>Fungi incertae sedis</taxon>
        <taxon>Zoopagomycota</taxon>
        <taxon>Kickxellomycotina</taxon>
        <taxon>Dimargaritomycetes</taxon>
        <taxon>Dimargaritales</taxon>
        <taxon>Dimargaritaceae</taxon>
        <taxon>Dimargaris</taxon>
    </lineage>
</organism>
<dbReference type="GO" id="GO:0050152">
    <property type="term" value="F:omega-amidase activity"/>
    <property type="evidence" value="ECO:0007669"/>
    <property type="project" value="UniProtKB-EC"/>
</dbReference>
<dbReference type="Pfam" id="PF00795">
    <property type="entry name" value="CN_hydrolase"/>
    <property type="match status" value="1"/>
</dbReference>
<evidence type="ECO:0000256" key="1">
    <source>
        <dbReference type="ARBA" id="ARBA00010613"/>
    </source>
</evidence>
<dbReference type="GO" id="GO:0005739">
    <property type="term" value="C:mitochondrion"/>
    <property type="evidence" value="ECO:0007669"/>
    <property type="project" value="TreeGrafter"/>
</dbReference>
<evidence type="ECO:0000313" key="4">
    <source>
        <dbReference type="EMBL" id="KAJ1972874.1"/>
    </source>
</evidence>
<dbReference type="PANTHER" id="PTHR23088">
    <property type="entry name" value="NITRILASE-RELATED"/>
    <property type="match status" value="1"/>
</dbReference>
<dbReference type="InterPro" id="IPR003010">
    <property type="entry name" value="C-N_Hydrolase"/>
</dbReference>
<keyword evidence="5" id="KW-1185">Reference proteome</keyword>
<proteinExistence type="inferred from homology"/>
<dbReference type="Gene3D" id="3.60.110.10">
    <property type="entry name" value="Carbon-nitrogen hydrolase"/>
    <property type="match status" value="1"/>
</dbReference>
<sequence>MASPAKNLLRVALVQMQVSSNKAQNLQRAREHVLTAAHKGAELVVLPECFNSPYGVQHFPQFAEPIHCTPGESIQALAKMAKDANVYLVGGSIPERDEQTHKLYNSCPVFDRQGHLVTVHRKVHLFDIDVPGKMTFKESDVLSPGCKLTSFSTEWGEIGVGICYDLRFPEMAMVAARQGCIGMVYPAAFNTTTGPVFFELLQRARAVDNLFFVATCSPARPTDPSSYPAWGYSSVISPIGEVLAKAQETETIVYSEFDLVKMAEARRSYPIYQQRRFDLYPDVNQGTHQVLSLEVDQQVAQQKQDSS</sequence>
<evidence type="ECO:0000259" key="3">
    <source>
        <dbReference type="PROSITE" id="PS50263"/>
    </source>
</evidence>
<dbReference type="InterPro" id="IPR036526">
    <property type="entry name" value="C-N_Hydrolase_sf"/>
</dbReference>
<name>A0A9W8AX90_9FUNG</name>
<dbReference type="InterPro" id="IPR045254">
    <property type="entry name" value="Nit1/2_C-N_Hydrolase"/>
</dbReference>
<evidence type="ECO:0000313" key="5">
    <source>
        <dbReference type="Proteomes" id="UP001151582"/>
    </source>
</evidence>
<dbReference type="FunFam" id="3.60.110.10:FF:000002">
    <property type="entry name" value="Nitrilase family member 2"/>
    <property type="match status" value="1"/>
</dbReference>
<dbReference type="PROSITE" id="PS50263">
    <property type="entry name" value="CN_HYDROLASE"/>
    <property type="match status" value="1"/>
</dbReference>
<dbReference type="GO" id="GO:0006107">
    <property type="term" value="P:oxaloacetate metabolic process"/>
    <property type="evidence" value="ECO:0007669"/>
    <property type="project" value="TreeGrafter"/>
</dbReference>
<dbReference type="PROSITE" id="PS01227">
    <property type="entry name" value="UPF0012"/>
    <property type="match status" value="1"/>
</dbReference>
<dbReference type="EC" id="3.5.1.3" evidence="4"/>
<reference evidence="4" key="1">
    <citation type="submission" date="2022-07" db="EMBL/GenBank/DDBJ databases">
        <title>Phylogenomic reconstructions and comparative analyses of Kickxellomycotina fungi.</title>
        <authorList>
            <person name="Reynolds N.K."/>
            <person name="Stajich J.E."/>
            <person name="Barry K."/>
            <person name="Grigoriev I.V."/>
            <person name="Crous P."/>
            <person name="Smith M.E."/>
        </authorList>
    </citation>
    <scope>NUCLEOTIDE SEQUENCE</scope>
    <source>
        <strain evidence="4">RSA 567</strain>
    </source>
</reference>
<dbReference type="EMBL" id="JANBQB010000943">
    <property type="protein sequence ID" value="KAJ1972874.1"/>
    <property type="molecule type" value="Genomic_DNA"/>
</dbReference>
<dbReference type="Proteomes" id="UP001151582">
    <property type="component" value="Unassembled WGS sequence"/>
</dbReference>
<dbReference type="CDD" id="cd07572">
    <property type="entry name" value="nit"/>
    <property type="match status" value="1"/>
</dbReference>
<gene>
    <name evidence="4" type="primary">NIT3</name>
    <name evidence="4" type="ORF">H4R34_005260</name>
</gene>
<comment type="caution">
    <text evidence="4">The sequence shown here is derived from an EMBL/GenBank/DDBJ whole genome shotgun (WGS) entry which is preliminary data.</text>
</comment>
<dbReference type="GO" id="GO:0006528">
    <property type="term" value="P:asparagine metabolic process"/>
    <property type="evidence" value="ECO:0007669"/>
    <property type="project" value="TreeGrafter"/>
</dbReference>
<dbReference type="GO" id="GO:0006541">
    <property type="term" value="P:glutamine metabolic process"/>
    <property type="evidence" value="ECO:0007669"/>
    <property type="project" value="TreeGrafter"/>
</dbReference>
<evidence type="ECO:0000256" key="2">
    <source>
        <dbReference type="ARBA" id="ARBA00022801"/>
    </source>
</evidence>
<keyword evidence="2 4" id="KW-0378">Hydrolase</keyword>
<comment type="similarity">
    <text evidence="1">Belongs to the carbon-nitrogen hydrolase superfamily. NIT1/NIT2 family.</text>
</comment>
<accession>A0A9W8AX90</accession>
<feature type="domain" description="CN hydrolase" evidence="3">
    <location>
        <begin position="9"/>
        <end position="259"/>
    </location>
</feature>
<dbReference type="InterPro" id="IPR001110">
    <property type="entry name" value="UPF0012_CS"/>
</dbReference>
<dbReference type="OrthoDB" id="10250282at2759"/>
<dbReference type="PANTHER" id="PTHR23088:SF30">
    <property type="entry name" value="OMEGA-AMIDASE NIT2"/>
    <property type="match status" value="1"/>
</dbReference>
<protein>
    <submittedName>
        <fullName evidence="4">Omega-amidase nit3</fullName>
        <ecNumber evidence="4">3.5.1.3</ecNumber>
    </submittedName>
</protein>
<dbReference type="AlphaFoldDB" id="A0A9W8AX90"/>